<dbReference type="EMBL" id="BK015891">
    <property type="protein sequence ID" value="DAD72006.1"/>
    <property type="molecule type" value="Genomic_DNA"/>
</dbReference>
<sequence length="36" mass="3984">MKFNCGACFTSSNFKPTSLFEDTCSAVPRGKEDHEV</sequence>
<reference evidence="1" key="1">
    <citation type="journal article" date="2021" name="Proc. Natl. Acad. Sci. U.S.A.">
        <title>A Catalog of Tens of Thousands of Viruses from Human Metagenomes Reveals Hidden Associations with Chronic Diseases.</title>
        <authorList>
            <person name="Tisza M.J."/>
            <person name="Buck C.B."/>
        </authorList>
    </citation>
    <scope>NUCLEOTIDE SEQUENCE</scope>
    <source>
        <strain evidence="1">Ctydc4</strain>
    </source>
</reference>
<organism evidence="1">
    <name type="scientific">Microviridae sp. ctydc4</name>
    <dbReference type="NCBI Taxonomy" id="2827623"/>
    <lineage>
        <taxon>Viruses</taxon>
        <taxon>Monodnaviria</taxon>
        <taxon>Sangervirae</taxon>
        <taxon>Phixviricota</taxon>
        <taxon>Malgrandaviricetes</taxon>
        <taxon>Petitvirales</taxon>
        <taxon>Microviridae</taxon>
    </lineage>
</organism>
<protein>
    <submittedName>
        <fullName evidence="1">Uncharacterized protein</fullName>
    </submittedName>
</protein>
<accession>A0A8S5LPY7</accession>
<proteinExistence type="predicted"/>
<evidence type="ECO:0000313" key="1">
    <source>
        <dbReference type="EMBL" id="DAD72006.1"/>
    </source>
</evidence>
<name>A0A8S5LPY7_9VIRU</name>